<comment type="similarity">
    <text evidence="2">Belongs to the BexD/CtrA/VexA family.</text>
</comment>
<feature type="domain" description="Polysaccharide export protein N-terminal" evidence="16">
    <location>
        <begin position="140"/>
        <end position="205"/>
    </location>
</feature>
<evidence type="ECO:0000256" key="7">
    <source>
        <dbReference type="ARBA" id="ARBA00022729"/>
    </source>
</evidence>
<evidence type="ECO:0000259" key="16">
    <source>
        <dbReference type="Pfam" id="PF02563"/>
    </source>
</evidence>
<keyword evidence="7" id="KW-0732">Signal</keyword>
<keyword evidence="8" id="KW-0625">Polysaccharide transport</keyword>
<evidence type="ECO:0000256" key="11">
    <source>
        <dbReference type="ARBA" id="ARBA00023136"/>
    </source>
</evidence>
<keyword evidence="13" id="KW-0998">Cell outer membrane</keyword>
<evidence type="ECO:0008006" key="20">
    <source>
        <dbReference type="Google" id="ProtNLM"/>
    </source>
</evidence>
<dbReference type="GO" id="GO:0015159">
    <property type="term" value="F:polysaccharide transmembrane transporter activity"/>
    <property type="evidence" value="ECO:0007669"/>
    <property type="project" value="InterPro"/>
</dbReference>
<dbReference type="Pfam" id="PF02563">
    <property type="entry name" value="Poly_export"/>
    <property type="match status" value="1"/>
</dbReference>
<dbReference type="InterPro" id="IPR019554">
    <property type="entry name" value="Soluble_ligand-bd"/>
</dbReference>
<feature type="domain" description="SLBB" evidence="18">
    <location>
        <begin position="223"/>
        <end position="298"/>
    </location>
</feature>
<evidence type="ECO:0000256" key="1">
    <source>
        <dbReference type="ARBA" id="ARBA00004571"/>
    </source>
</evidence>
<keyword evidence="14" id="KW-0449">Lipoprotein</keyword>
<evidence type="ECO:0000256" key="5">
    <source>
        <dbReference type="ARBA" id="ARBA00022597"/>
    </source>
</evidence>
<sequence length="329" mass="35377">MTKGKSIVVLLFAVLWVGALQVLAQPAISPEMIEQFKRLTRAEQEALARDYGVDIDQLQKQQSVQSVEIGARPASPAEQLDAPGAPEEVVRTSAKAEFLVTDADLADDETEFAEPVSLPRFGAGLFDASVSTFAPTDNAPVPPGYLIGPGDSFNVYLYGKETGDHTLFVNREGMIIFPKIGPVQVAGMTYEEAKSSIKQRIESQFIGVSSIVSFGRMRAINLVITGEVSTPGMYSVSALTTVTQALFTVGGVSEIGSLRNIEVKRLGESVIVFDAYDLLLRGDIRNDIRLHNGDVVHVHTVGPQASITGAVNRPAIYEIKTGKTIGDLV</sequence>
<keyword evidence="10" id="KW-0626">Porin</keyword>
<evidence type="ECO:0000256" key="14">
    <source>
        <dbReference type="ARBA" id="ARBA00023288"/>
    </source>
</evidence>
<evidence type="ECO:0000256" key="12">
    <source>
        <dbReference type="ARBA" id="ARBA00023139"/>
    </source>
</evidence>
<evidence type="ECO:0000256" key="13">
    <source>
        <dbReference type="ARBA" id="ARBA00023237"/>
    </source>
</evidence>
<evidence type="ECO:0000256" key="4">
    <source>
        <dbReference type="ARBA" id="ARBA00022452"/>
    </source>
</evidence>
<keyword evidence="3" id="KW-0813">Transport</keyword>
<dbReference type="PANTHER" id="PTHR33619:SF3">
    <property type="entry name" value="POLYSACCHARIDE EXPORT PROTEIN GFCE-RELATED"/>
    <property type="match status" value="1"/>
</dbReference>
<dbReference type="InterPro" id="IPR003715">
    <property type="entry name" value="Poly_export_N"/>
</dbReference>
<evidence type="ECO:0000256" key="9">
    <source>
        <dbReference type="ARBA" id="ARBA00023065"/>
    </source>
</evidence>
<evidence type="ECO:0000256" key="10">
    <source>
        <dbReference type="ARBA" id="ARBA00023114"/>
    </source>
</evidence>
<keyword evidence="6" id="KW-0812">Transmembrane</keyword>
<evidence type="ECO:0000256" key="3">
    <source>
        <dbReference type="ARBA" id="ARBA00022448"/>
    </source>
</evidence>
<dbReference type="Gene3D" id="3.30.1950.10">
    <property type="entry name" value="wza like domain"/>
    <property type="match status" value="1"/>
</dbReference>
<dbReference type="Pfam" id="PF10531">
    <property type="entry name" value="SLBB"/>
    <property type="match status" value="1"/>
</dbReference>
<protein>
    <recommendedName>
        <fullName evidence="20">Soluble ligand binding domain-containing protein</fullName>
    </recommendedName>
</protein>
<feature type="non-terminal residue" evidence="19">
    <location>
        <position position="329"/>
    </location>
</feature>
<dbReference type="PANTHER" id="PTHR33619">
    <property type="entry name" value="POLYSACCHARIDE EXPORT PROTEIN GFCE-RELATED"/>
    <property type="match status" value="1"/>
</dbReference>
<evidence type="ECO:0000313" key="19">
    <source>
        <dbReference type="EMBL" id="SVC24699.1"/>
    </source>
</evidence>
<keyword evidence="11" id="KW-0472">Membrane</keyword>
<reference evidence="19" key="1">
    <citation type="submission" date="2018-05" db="EMBL/GenBank/DDBJ databases">
        <authorList>
            <person name="Lanie J.A."/>
            <person name="Ng W.-L."/>
            <person name="Kazmierczak K.M."/>
            <person name="Andrzejewski T.M."/>
            <person name="Davidsen T.M."/>
            <person name="Wayne K.J."/>
            <person name="Tettelin H."/>
            <person name="Glass J.I."/>
            <person name="Rusch D."/>
            <person name="Podicherti R."/>
            <person name="Tsui H.-C.T."/>
            <person name="Winkler M.E."/>
        </authorList>
    </citation>
    <scope>NUCLEOTIDE SEQUENCE</scope>
</reference>
<name>A0A382KKD3_9ZZZZ</name>
<dbReference type="AlphaFoldDB" id="A0A382KKD3"/>
<keyword evidence="12" id="KW-0564">Palmitate</keyword>
<feature type="domain" description="Soluble ligand binding" evidence="17">
    <location>
        <begin position="306"/>
        <end position="329"/>
    </location>
</feature>
<dbReference type="Pfam" id="PF22461">
    <property type="entry name" value="SLBB_2"/>
    <property type="match status" value="1"/>
</dbReference>
<comment type="subcellular location">
    <subcellularLocation>
        <location evidence="1">Cell outer membrane</location>
        <topology evidence="1">Multi-pass membrane protein</topology>
    </subcellularLocation>
</comment>
<accession>A0A382KKD3</accession>
<feature type="region of interest" description="Disordered" evidence="15">
    <location>
        <begin position="67"/>
        <end position="86"/>
    </location>
</feature>
<evidence type="ECO:0000259" key="18">
    <source>
        <dbReference type="Pfam" id="PF22461"/>
    </source>
</evidence>
<dbReference type="GO" id="GO:0015288">
    <property type="term" value="F:porin activity"/>
    <property type="evidence" value="ECO:0007669"/>
    <property type="project" value="UniProtKB-KW"/>
</dbReference>
<organism evidence="19">
    <name type="scientific">marine metagenome</name>
    <dbReference type="NCBI Taxonomy" id="408172"/>
    <lineage>
        <taxon>unclassified sequences</taxon>
        <taxon>metagenomes</taxon>
        <taxon>ecological metagenomes</taxon>
    </lineage>
</organism>
<evidence type="ECO:0000256" key="8">
    <source>
        <dbReference type="ARBA" id="ARBA00023047"/>
    </source>
</evidence>
<dbReference type="EMBL" id="UINC01081135">
    <property type="protein sequence ID" value="SVC24699.1"/>
    <property type="molecule type" value="Genomic_DNA"/>
</dbReference>
<dbReference type="InterPro" id="IPR054765">
    <property type="entry name" value="SLBB_dom"/>
</dbReference>
<dbReference type="GO" id="GO:0046930">
    <property type="term" value="C:pore complex"/>
    <property type="evidence" value="ECO:0007669"/>
    <property type="project" value="UniProtKB-KW"/>
</dbReference>
<dbReference type="GO" id="GO:0009279">
    <property type="term" value="C:cell outer membrane"/>
    <property type="evidence" value="ECO:0007669"/>
    <property type="project" value="UniProtKB-SubCell"/>
</dbReference>
<evidence type="ECO:0000256" key="15">
    <source>
        <dbReference type="SAM" id="MobiDB-lite"/>
    </source>
</evidence>
<gene>
    <name evidence="19" type="ORF">METZ01_LOCUS277553</name>
</gene>
<proteinExistence type="inferred from homology"/>
<dbReference type="Gene3D" id="3.10.560.10">
    <property type="entry name" value="Outer membrane lipoprotein wza domain like"/>
    <property type="match status" value="1"/>
</dbReference>
<evidence type="ECO:0000256" key="6">
    <source>
        <dbReference type="ARBA" id="ARBA00022692"/>
    </source>
</evidence>
<evidence type="ECO:0000259" key="17">
    <source>
        <dbReference type="Pfam" id="PF10531"/>
    </source>
</evidence>
<dbReference type="GO" id="GO:0006811">
    <property type="term" value="P:monoatomic ion transport"/>
    <property type="evidence" value="ECO:0007669"/>
    <property type="project" value="UniProtKB-KW"/>
</dbReference>
<evidence type="ECO:0000256" key="2">
    <source>
        <dbReference type="ARBA" id="ARBA00009450"/>
    </source>
</evidence>
<keyword evidence="5" id="KW-0762">Sugar transport</keyword>
<keyword evidence="4" id="KW-1134">Transmembrane beta strand</keyword>
<keyword evidence="9" id="KW-0406">Ion transport</keyword>
<dbReference type="InterPro" id="IPR049712">
    <property type="entry name" value="Poly_export"/>
</dbReference>